<keyword evidence="8" id="KW-1185">Reference proteome</keyword>
<dbReference type="InterPro" id="IPR036390">
    <property type="entry name" value="WH_DNA-bd_sf"/>
</dbReference>
<dbReference type="InterPro" id="IPR036388">
    <property type="entry name" value="WH-like_DNA-bd_sf"/>
</dbReference>
<organism evidence="7 8">
    <name type="scientific">Basidiobolus ranarum</name>
    <dbReference type="NCBI Taxonomy" id="34480"/>
    <lineage>
        <taxon>Eukaryota</taxon>
        <taxon>Fungi</taxon>
        <taxon>Fungi incertae sedis</taxon>
        <taxon>Zoopagomycota</taxon>
        <taxon>Entomophthoromycotina</taxon>
        <taxon>Basidiobolomycetes</taxon>
        <taxon>Basidiobolales</taxon>
        <taxon>Basidiobolaceae</taxon>
        <taxon>Basidiobolus</taxon>
    </lineage>
</organism>
<dbReference type="Gene3D" id="1.10.10.10">
    <property type="entry name" value="Winged helix-like DNA-binding domain superfamily/Winged helix DNA-binding domain"/>
    <property type="match status" value="1"/>
</dbReference>
<dbReference type="PANTHER" id="PTHR10015:SF206">
    <property type="entry name" value="HSF-TYPE DNA-BINDING DOMAIN-CONTAINING PROTEIN"/>
    <property type="match status" value="1"/>
</dbReference>
<sequence length="280" mass="31905">MLRGHTSKLSIRIPLFVLKLYQILSEQKYVDMIAWEESGTRFIVKDQLNFASKVLPQYYETSKFASFSRQLNIYGFYRVSDRRRTKQCSDTSTIIYSHQHFIRDQPLSLHLIQRMSGPHTQPKSRFPISKSNPVFKSTTPPLLPPLSPASTSTSSIYSQPSSIQGGEAKYFEDSTNTCPGCQALEQEIANLKRVIIHYTSILSESSELDRLKSQRTPTTYPPFPEARSSEMSYLTTPSSALFPFPLEENFPNPYSNVYPCNSYDSPSIANLPLFPNVLYL</sequence>
<keyword evidence="2" id="KW-0238">DNA-binding</keyword>
<comment type="similarity">
    <text evidence="4">Belongs to the HSF family.</text>
</comment>
<evidence type="ECO:0000256" key="3">
    <source>
        <dbReference type="ARBA" id="ARBA00023242"/>
    </source>
</evidence>
<dbReference type="Pfam" id="PF00447">
    <property type="entry name" value="HSF_DNA-bind"/>
    <property type="match status" value="1"/>
</dbReference>
<comment type="caution">
    <text evidence="7">The sequence shown here is derived from an EMBL/GenBank/DDBJ whole genome shotgun (WGS) entry which is preliminary data.</text>
</comment>
<proteinExistence type="inferred from homology"/>
<evidence type="ECO:0000256" key="5">
    <source>
        <dbReference type="SAM" id="MobiDB-lite"/>
    </source>
</evidence>
<dbReference type="Proteomes" id="UP001479436">
    <property type="component" value="Unassembled WGS sequence"/>
</dbReference>
<dbReference type="PANTHER" id="PTHR10015">
    <property type="entry name" value="HEAT SHOCK TRANSCRIPTION FACTOR"/>
    <property type="match status" value="1"/>
</dbReference>
<dbReference type="PRINTS" id="PR00056">
    <property type="entry name" value="HSFDOMAIN"/>
</dbReference>
<evidence type="ECO:0000256" key="1">
    <source>
        <dbReference type="ARBA" id="ARBA00004123"/>
    </source>
</evidence>
<accession>A0ABR2WHJ5</accession>
<reference evidence="7 8" key="1">
    <citation type="submission" date="2023-04" db="EMBL/GenBank/DDBJ databases">
        <title>Genome of Basidiobolus ranarum AG-B5.</title>
        <authorList>
            <person name="Stajich J.E."/>
            <person name="Carter-House D."/>
            <person name="Gryganskyi A."/>
        </authorList>
    </citation>
    <scope>NUCLEOTIDE SEQUENCE [LARGE SCALE GENOMIC DNA]</scope>
    <source>
        <strain evidence="7 8">AG-B5</strain>
    </source>
</reference>
<evidence type="ECO:0000256" key="4">
    <source>
        <dbReference type="RuleBase" id="RU004020"/>
    </source>
</evidence>
<keyword evidence="7" id="KW-0346">Stress response</keyword>
<evidence type="ECO:0000256" key="2">
    <source>
        <dbReference type="ARBA" id="ARBA00023125"/>
    </source>
</evidence>
<gene>
    <name evidence="7" type="primary">CTA8_6</name>
    <name evidence="7" type="ORF">K7432_014494</name>
</gene>
<dbReference type="EMBL" id="JASJQH010001664">
    <property type="protein sequence ID" value="KAK9760968.1"/>
    <property type="molecule type" value="Genomic_DNA"/>
</dbReference>
<comment type="subcellular location">
    <subcellularLocation>
        <location evidence="1">Nucleus</location>
    </subcellularLocation>
</comment>
<feature type="region of interest" description="Disordered" evidence="5">
    <location>
        <begin position="209"/>
        <end position="229"/>
    </location>
</feature>
<protein>
    <submittedName>
        <fullName evidence="7">Heat shock transcription factor</fullName>
    </submittedName>
</protein>
<feature type="domain" description="HSF-type DNA-binding" evidence="6">
    <location>
        <begin position="12"/>
        <end position="115"/>
    </location>
</feature>
<evidence type="ECO:0000313" key="7">
    <source>
        <dbReference type="EMBL" id="KAK9760968.1"/>
    </source>
</evidence>
<dbReference type="SMART" id="SM00415">
    <property type="entry name" value="HSF"/>
    <property type="match status" value="1"/>
</dbReference>
<name>A0ABR2WHJ5_9FUNG</name>
<evidence type="ECO:0000313" key="8">
    <source>
        <dbReference type="Proteomes" id="UP001479436"/>
    </source>
</evidence>
<dbReference type="SUPFAM" id="SSF46785">
    <property type="entry name" value="Winged helix' DNA-binding domain"/>
    <property type="match status" value="1"/>
</dbReference>
<dbReference type="InterPro" id="IPR000232">
    <property type="entry name" value="HSF_DNA-bd"/>
</dbReference>
<keyword evidence="3" id="KW-0539">Nucleus</keyword>
<evidence type="ECO:0000259" key="6">
    <source>
        <dbReference type="SMART" id="SM00415"/>
    </source>
</evidence>